<dbReference type="PIRSF" id="PIRSF037260">
    <property type="entry name" value="UPF0223"/>
    <property type="match status" value="1"/>
</dbReference>
<sequence>MTQSDKNFAYPILPGWNKADIIAASKLYSAISNAYETGIGRQELLDAYTDFKKVVPSKSEEKQIGREFEKDSGYSIYQTMKVARQTTSQRIKMED</sequence>
<dbReference type="Gene3D" id="1.10.220.80">
    <property type="entry name" value="BH2638-like"/>
    <property type="match status" value="1"/>
</dbReference>
<dbReference type="SUPFAM" id="SSF158504">
    <property type="entry name" value="BH2638-like"/>
    <property type="match status" value="1"/>
</dbReference>
<name>A0A1C3YQ59_9LACO</name>
<proteinExistence type="predicted"/>
<dbReference type="OrthoDB" id="1649074at2"/>
<reference evidence="2" key="1">
    <citation type="submission" date="2016-08" db="EMBL/GenBank/DDBJ databases">
        <authorList>
            <person name="Varghese N."/>
            <person name="Submissions Spin"/>
        </authorList>
    </citation>
    <scope>NUCLEOTIDE SEQUENCE [LARGE SCALE GENOMIC DNA]</scope>
    <source>
        <strain evidence="2">R-53094</strain>
    </source>
</reference>
<dbReference type="AlphaFoldDB" id="A0A1C3YQ59"/>
<dbReference type="EMBL" id="FMAO01000001">
    <property type="protein sequence ID" value="SCB72201.1"/>
    <property type="molecule type" value="Genomic_DNA"/>
</dbReference>
<evidence type="ECO:0000313" key="1">
    <source>
        <dbReference type="EMBL" id="SCB72201.1"/>
    </source>
</evidence>
<dbReference type="RefSeq" id="WP_092461102.1">
    <property type="nucleotide sequence ID" value="NZ_BJEE01000002.1"/>
</dbReference>
<dbReference type="InterPro" id="IPR007920">
    <property type="entry name" value="UPF0223"/>
</dbReference>
<dbReference type="STRING" id="1505725.GA0061074_10155"/>
<dbReference type="NCBIfam" id="NF003353">
    <property type="entry name" value="PRK04387.1"/>
    <property type="match status" value="1"/>
</dbReference>
<keyword evidence="2" id="KW-1185">Reference proteome</keyword>
<dbReference type="InterPro" id="IPR023324">
    <property type="entry name" value="BH2638-like_sf"/>
</dbReference>
<protein>
    <submittedName>
        <fullName evidence="1">Uncharacterized protein YktA, UPF0223 family</fullName>
    </submittedName>
</protein>
<dbReference type="Pfam" id="PF05256">
    <property type="entry name" value="UPF0223"/>
    <property type="match status" value="1"/>
</dbReference>
<dbReference type="Proteomes" id="UP000199268">
    <property type="component" value="Unassembled WGS sequence"/>
</dbReference>
<organism evidence="1 2">
    <name type="scientific">Weissella bombi</name>
    <dbReference type="NCBI Taxonomy" id="1505725"/>
    <lineage>
        <taxon>Bacteria</taxon>
        <taxon>Bacillati</taxon>
        <taxon>Bacillota</taxon>
        <taxon>Bacilli</taxon>
        <taxon>Lactobacillales</taxon>
        <taxon>Lactobacillaceae</taxon>
        <taxon>Weissella</taxon>
    </lineage>
</organism>
<accession>A0A1C3YQ59</accession>
<gene>
    <name evidence="1" type="ORF">GA0061074_10155</name>
</gene>
<evidence type="ECO:0000313" key="2">
    <source>
        <dbReference type="Proteomes" id="UP000199268"/>
    </source>
</evidence>